<sequence length="547" mass="62591">MVLAYLSRPAFSIKRLKTVVAITATLVIFTFVYKSGYSSFSPRYASRQTLLIGQKCPPGIANDDTPTGFLCRIRQAQEKAQSRLKNQSSNVGEAVAEYRRRYRRSPPKGFEEWVAFALAHDSRIIDDFDQIDRDLEPYRTPEARQAFLRLKEQSEDCPRTTRITIQNGTMSMSAPYMYEGAWRGLIQPFLHALPDNLLFLSTIDEPRILDSSKPPSLVAQFNERSGESIEDLVLDSCAHRAPQSAGTHARYNDVCQSSRPADLHALIASPSTFSYTHTLVPILSFGRMSAFRDILVPCPCYTGHPVVQQEPMAFSEKKRMIYWRGSTTGGKATRFTWKTGHRERFVAFIQSLQNTAKVLQTGQFFGLQVDKLDRQQIALFKDVFDIHFGSYIQCDEESCKDMERVLGPSDVEPEDTSSHYQYLYDIDGNSMSTRFYRLLSRQAVVFKQTWFQEWHDDRLIPWAHYIPVTMTMEELPAMVNFLVNDPAGQVLSAEIAHAGSTWSRQVVREIDMSIYLYRLMIEMASLFDVDHLEQEEATGGREFNKKM</sequence>
<dbReference type="GO" id="GO:0016740">
    <property type="term" value="F:transferase activity"/>
    <property type="evidence" value="ECO:0007669"/>
    <property type="project" value="UniProtKB-KW"/>
</dbReference>
<organism evidence="2 3">
    <name type="scientific">Metarhizium brunneum</name>
    <dbReference type="NCBI Taxonomy" id="500148"/>
    <lineage>
        <taxon>Eukaryota</taxon>
        <taxon>Fungi</taxon>
        <taxon>Dikarya</taxon>
        <taxon>Ascomycota</taxon>
        <taxon>Pezizomycotina</taxon>
        <taxon>Sordariomycetes</taxon>
        <taxon>Hypocreomycetidae</taxon>
        <taxon>Hypocreales</taxon>
        <taxon>Clavicipitaceae</taxon>
        <taxon>Metarhizium</taxon>
    </lineage>
</organism>
<dbReference type="Proteomes" id="UP000510686">
    <property type="component" value="Chromosome 1"/>
</dbReference>
<dbReference type="KEGG" id="mbrn:26245975"/>
<keyword evidence="2" id="KW-0808">Transferase</keyword>
<dbReference type="OrthoDB" id="202415at2759"/>
<name>A0A7D5YNR6_9HYPO</name>
<dbReference type="PANTHER" id="PTHR12203:SF118">
    <property type="entry name" value="BETA-1,2-XYLOSYLTRANSFERASE 1"/>
    <property type="match status" value="1"/>
</dbReference>
<keyword evidence="3" id="KW-1185">Reference proteome</keyword>
<evidence type="ECO:0000313" key="3">
    <source>
        <dbReference type="Proteomes" id="UP000510686"/>
    </source>
</evidence>
<proteinExistence type="predicted"/>
<dbReference type="GeneID" id="26245975"/>
<gene>
    <name evidence="2" type="primary">CXT1_2</name>
    <name evidence="2" type="ORF">G6M90_00g028220</name>
</gene>
<feature type="domain" description="Glycosyl transferase CAP10" evidence="1">
    <location>
        <begin position="259"/>
        <end position="530"/>
    </location>
</feature>
<dbReference type="PANTHER" id="PTHR12203">
    <property type="entry name" value="KDEL LYS-ASP-GLU-LEU CONTAINING - RELATED"/>
    <property type="match status" value="1"/>
</dbReference>
<dbReference type="InterPro" id="IPR051091">
    <property type="entry name" value="O-Glucosyltr/Glycosyltrsf_90"/>
</dbReference>
<dbReference type="RefSeq" id="XP_014541340.1">
    <property type="nucleotide sequence ID" value="XM_014685854.1"/>
</dbReference>
<protein>
    <submittedName>
        <fullName evidence="2">Beta-1,2-xylosyltransferase 1</fullName>
    </submittedName>
</protein>
<accession>A0A7D5YNR6</accession>
<reference evidence="2 3" key="1">
    <citation type="submission" date="2020-07" db="EMBL/GenBank/DDBJ databases">
        <title>Telomere length de novo assembly of all 7 chromosomes of the fungus, Metarhizium brunneum, using a novel assembly pipeline.</title>
        <authorList>
            <person name="Saud z."/>
            <person name="Kortsinoglou A."/>
            <person name="Kouvelis V.N."/>
            <person name="Butt T.M."/>
        </authorList>
    </citation>
    <scope>NUCLEOTIDE SEQUENCE [LARGE SCALE GENOMIC DNA]</scope>
    <source>
        <strain evidence="2 3">4556</strain>
    </source>
</reference>
<dbReference type="EMBL" id="CP058932">
    <property type="protein sequence ID" value="QLI64102.1"/>
    <property type="molecule type" value="Genomic_DNA"/>
</dbReference>
<evidence type="ECO:0000313" key="2">
    <source>
        <dbReference type="EMBL" id="QLI64102.1"/>
    </source>
</evidence>
<evidence type="ECO:0000259" key="1">
    <source>
        <dbReference type="SMART" id="SM00672"/>
    </source>
</evidence>
<dbReference type="SMART" id="SM00672">
    <property type="entry name" value="CAP10"/>
    <property type="match status" value="1"/>
</dbReference>
<dbReference type="Pfam" id="PF05686">
    <property type="entry name" value="Glyco_transf_90"/>
    <property type="match status" value="1"/>
</dbReference>
<dbReference type="InterPro" id="IPR006598">
    <property type="entry name" value="CAP10"/>
</dbReference>
<dbReference type="AlphaFoldDB" id="A0A7D5YNR6"/>